<dbReference type="SUPFAM" id="SSF56300">
    <property type="entry name" value="Metallo-dependent phosphatases"/>
    <property type="match status" value="1"/>
</dbReference>
<evidence type="ECO:0000313" key="5">
    <source>
        <dbReference type="Proteomes" id="UP000253410"/>
    </source>
</evidence>
<dbReference type="Gene3D" id="3.60.21.10">
    <property type="match status" value="1"/>
</dbReference>
<organism evidence="4 5">
    <name type="scientific">Chitinophaga flava</name>
    <dbReference type="NCBI Taxonomy" id="2259036"/>
    <lineage>
        <taxon>Bacteria</taxon>
        <taxon>Pseudomonadati</taxon>
        <taxon>Bacteroidota</taxon>
        <taxon>Chitinophagia</taxon>
        <taxon>Chitinophagales</taxon>
        <taxon>Chitinophagaceae</taxon>
        <taxon>Chitinophaga</taxon>
    </lineage>
</organism>
<dbReference type="InterPro" id="IPR018391">
    <property type="entry name" value="PQQ_b-propeller_rpt"/>
</dbReference>
<evidence type="ECO:0008006" key="6">
    <source>
        <dbReference type="Google" id="ProtNLM"/>
    </source>
</evidence>
<dbReference type="InterPro" id="IPR029052">
    <property type="entry name" value="Metallo-depent_PP-like"/>
</dbReference>
<feature type="domain" description="Calcineurin-like phosphoesterase" evidence="1">
    <location>
        <begin position="144"/>
        <end position="307"/>
    </location>
</feature>
<evidence type="ECO:0000313" key="4">
    <source>
        <dbReference type="EMBL" id="RBL88311.1"/>
    </source>
</evidence>
<dbReference type="SMART" id="SM00564">
    <property type="entry name" value="PQQ"/>
    <property type="match status" value="7"/>
</dbReference>
<feature type="domain" description="Pyrrolo-quinoline quinone repeat" evidence="2">
    <location>
        <begin position="496"/>
        <end position="627"/>
    </location>
</feature>
<reference evidence="4 5" key="1">
    <citation type="submission" date="2018-05" db="EMBL/GenBank/DDBJ databases">
        <title>Chitinophaga sp. K3CV102501T nov., isolated from isolated from a monsoon evergreen broad-leaved forest soil.</title>
        <authorList>
            <person name="Lv Y."/>
        </authorList>
    </citation>
    <scope>NUCLEOTIDE SEQUENCE [LARGE SCALE GENOMIC DNA]</scope>
    <source>
        <strain evidence="4 5">GDMCC 1.1325</strain>
    </source>
</reference>
<feature type="domain" description="Pyrrolo-quinoline quinone repeat" evidence="2">
    <location>
        <begin position="654"/>
        <end position="810"/>
    </location>
</feature>
<feature type="domain" description="Calcineurin-like phosphoesterase N-terminal" evidence="3">
    <location>
        <begin position="57"/>
        <end position="104"/>
    </location>
</feature>
<dbReference type="AlphaFoldDB" id="A0A365XQL5"/>
<evidence type="ECO:0000259" key="2">
    <source>
        <dbReference type="Pfam" id="PF13360"/>
    </source>
</evidence>
<accession>A0A365XQL5</accession>
<keyword evidence="5" id="KW-1185">Reference proteome</keyword>
<dbReference type="Gene3D" id="2.130.10.10">
    <property type="entry name" value="YVTN repeat-like/Quinoprotein amine dehydrogenase"/>
    <property type="match status" value="2"/>
</dbReference>
<dbReference type="Pfam" id="PF16371">
    <property type="entry name" value="MetallophosN"/>
    <property type="match status" value="1"/>
</dbReference>
<gene>
    <name evidence="4" type="ORF">DF182_17090</name>
</gene>
<dbReference type="EMBL" id="QFFJ01000002">
    <property type="protein sequence ID" value="RBL88311.1"/>
    <property type="molecule type" value="Genomic_DNA"/>
</dbReference>
<dbReference type="SUPFAM" id="SSF50998">
    <property type="entry name" value="Quinoprotein alcohol dehydrogenase-like"/>
    <property type="match status" value="2"/>
</dbReference>
<comment type="caution">
    <text evidence="4">The sequence shown here is derived from an EMBL/GenBank/DDBJ whole genome shotgun (WGS) entry which is preliminary data.</text>
</comment>
<dbReference type="GO" id="GO:0016787">
    <property type="term" value="F:hydrolase activity"/>
    <property type="evidence" value="ECO:0007669"/>
    <property type="project" value="InterPro"/>
</dbReference>
<dbReference type="InterPro" id="IPR015943">
    <property type="entry name" value="WD40/YVTN_repeat-like_dom_sf"/>
</dbReference>
<sequence>MFAGLLQFAICNSYFLYTMTMKKTLLTLLSCCCLQMLMAQGFSGKVYSDGNANGKQDAAETGIPGVRVSDGLTVTVTDQGGNFHLPGHARARFVFITTPAGYKSTGTFYIRTDSTLTAYNFGLQQNNRPTKDKARFVRLADTETTQFNSWMTEAKEYARNEDADFMIHTGDICYEKGMAFHAQYVNTQTMGLPVYYCIGNHDLVKGPYGEALYESLFGPVFYSFEAGPAHFIVTPMRYGDYQPSYTAEDVVKWLKNDLAHTDPSKPVIVFNHDLLTYDTLFAIRAGNDSINLNEHNLKAWIYGHWHINFARTHGNSGIRSLCAAPPPDGGIDNSASNFDVVDIDPKGISLVRRRYTYVENQLTLVSPAAGGVAFDQDKMVVSLNAYHTASPVKQVRFRMYDQKGHLVKELPLQQQTDWNWRTATAAPVGKNDVYTATVEATLGTGRVLFVRDTFRLTKTALPATTGPEWPEVLQNVQRTGSTGTVTTGRLQLKWTANTGGNIWKSSPICAGGRVFVGTIDDENNTRCNITALDAATGKRLWQFATGNSIKHSMSYSEGLLLATDADGITYALDAATGKLRWQHEGPHKSLPAYNSGGLIQNGIYYTGAGNYLQALDIRTGQVKWTNKDWAGGEGTPAAMTYRNGQLITSSNWNHLYAHDAATGKLQWKRNDEGLRFRSGTAAFFDNLLYVHGINKLHVIEPATGKTVDSIPVTAELKTMTAPLVTSQYIITCTARDGMIAYDKATKAQVWQFVPCEALFYTAPYTTPASATIESTPLLAGNRLLVGASDGFVYVVDLASGKAVNRIATGAPVFADMAIYNGMLYVADFSGNVNAYRL</sequence>
<dbReference type="Pfam" id="PF00149">
    <property type="entry name" value="Metallophos"/>
    <property type="match status" value="1"/>
</dbReference>
<protein>
    <recommendedName>
        <fullName evidence="6">Phosphoesterase</fullName>
    </recommendedName>
</protein>
<name>A0A365XQL5_9BACT</name>
<dbReference type="OrthoDB" id="1776264at2"/>
<evidence type="ECO:0000259" key="3">
    <source>
        <dbReference type="Pfam" id="PF16371"/>
    </source>
</evidence>
<dbReference type="Pfam" id="PF13360">
    <property type="entry name" value="PQQ_2"/>
    <property type="match status" value="2"/>
</dbReference>
<dbReference type="InterPro" id="IPR002372">
    <property type="entry name" value="PQQ_rpt_dom"/>
</dbReference>
<dbReference type="InterPro" id="IPR004843">
    <property type="entry name" value="Calcineurin-like_PHP"/>
</dbReference>
<dbReference type="InterPro" id="IPR011047">
    <property type="entry name" value="Quinoprotein_ADH-like_sf"/>
</dbReference>
<dbReference type="InterPro" id="IPR032285">
    <property type="entry name" value="Metallophos_N"/>
</dbReference>
<dbReference type="Proteomes" id="UP000253410">
    <property type="component" value="Unassembled WGS sequence"/>
</dbReference>
<dbReference type="PANTHER" id="PTHR34512:SF30">
    <property type="entry name" value="OUTER MEMBRANE PROTEIN ASSEMBLY FACTOR BAMB"/>
    <property type="match status" value="1"/>
</dbReference>
<evidence type="ECO:0000259" key="1">
    <source>
        <dbReference type="Pfam" id="PF00149"/>
    </source>
</evidence>
<proteinExistence type="predicted"/>
<dbReference type="PANTHER" id="PTHR34512">
    <property type="entry name" value="CELL SURFACE PROTEIN"/>
    <property type="match status" value="1"/>
</dbReference>